<comment type="subcellular location">
    <subcellularLocation>
        <location evidence="1">Cell membrane</location>
        <topology evidence="1">Multi-pass membrane protein</topology>
    </subcellularLocation>
</comment>
<comment type="caution">
    <text evidence="8">The sequence shown here is derived from an EMBL/GenBank/DDBJ whole genome shotgun (WGS) entry which is preliminary data.</text>
</comment>
<evidence type="ECO:0000256" key="3">
    <source>
        <dbReference type="ARBA" id="ARBA00022692"/>
    </source>
</evidence>
<reference evidence="8" key="2">
    <citation type="journal article" date="2021" name="PeerJ">
        <title>Extensive microbial diversity within the chicken gut microbiome revealed by metagenomics and culture.</title>
        <authorList>
            <person name="Gilroy R."/>
            <person name="Ravi A."/>
            <person name="Getino M."/>
            <person name="Pursley I."/>
            <person name="Horton D.L."/>
            <person name="Alikhan N.F."/>
            <person name="Baker D."/>
            <person name="Gharbi K."/>
            <person name="Hall N."/>
            <person name="Watson M."/>
            <person name="Adriaenssens E.M."/>
            <person name="Foster-Nyarko E."/>
            <person name="Jarju S."/>
            <person name="Secka A."/>
            <person name="Antonio M."/>
            <person name="Oren A."/>
            <person name="Chaudhuri R.R."/>
            <person name="La Ragione R."/>
            <person name="Hildebrand F."/>
            <person name="Pallen M.J."/>
        </authorList>
    </citation>
    <scope>NUCLEOTIDE SEQUENCE</scope>
    <source>
        <strain evidence="8">ChiBcec6-7307</strain>
    </source>
</reference>
<evidence type="ECO:0000256" key="2">
    <source>
        <dbReference type="ARBA" id="ARBA00022475"/>
    </source>
</evidence>
<keyword evidence="5 6" id="KW-0472">Membrane</keyword>
<dbReference type="PANTHER" id="PTHR33545:SF5">
    <property type="entry name" value="UPF0750 MEMBRANE PROTEIN YITT"/>
    <property type="match status" value="1"/>
</dbReference>
<evidence type="ECO:0000256" key="5">
    <source>
        <dbReference type="ARBA" id="ARBA00023136"/>
    </source>
</evidence>
<protein>
    <submittedName>
        <fullName evidence="8">YitT family protein</fullName>
    </submittedName>
</protein>
<feature type="transmembrane region" description="Helical" evidence="6">
    <location>
        <begin position="86"/>
        <end position="104"/>
    </location>
</feature>
<feature type="transmembrane region" description="Helical" evidence="6">
    <location>
        <begin position="12"/>
        <end position="30"/>
    </location>
</feature>
<keyword evidence="4 6" id="KW-1133">Transmembrane helix</keyword>
<dbReference type="Gene3D" id="3.30.70.120">
    <property type="match status" value="1"/>
</dbReference>
<organism evidence="8 9">
    <name type="scientific">Candidatus Merdiplasma excrementigallinarum</name>
    <dbReference type="NCBI Taxonomy" id="2840864"/>
    <lineage>
        <taxon>Bacteria</taxon>
        <taxon>Bacillati</taxon>
        <taxon>Bacillota</taxon>
        <taxon>Clostridia</taxon>
        <taxon>Lachnospirales</taxon>
        <taxon>Lachnospiraceae</taxon>
        <taxon>Lachnospiraceae incertae sedis</taxon>
        <taxon>Candidatus Merdiplasma</taxon>
    </lineage>
</organism>
<dbReference type="InterPro" id="IPR003740">
    <property type="entry name" value="YitT"/>
</dbReference>
<dbReference type="InterPro" id="IPR019264">
    <property type="entry name" value="DUF2179"/>
</dbReference>
<evidence type="ECO:0000256" key="4">
    <source>
        <dbReference type="ARBA" id="ARBA00022989"/>
    </source>
</evidence>
<dbReference type="CDD" id="cd16380">
    <property type="entry name" value="YitT_C"/>
    <property type="match status" value="1"/>
</dbReference>
<feature type="transmembrane region" description="Helical" evidence="6">
    <location>
        <begin position="148"/>
        <end position="170"/>
    </location>
</feature>
<feature type="transmembrane region" description="Helical" evidence="6">
    <location>
        <begin position="176"/>
        <end position="195"/>
    </location>
</feature>
<gene>
    <name evidence="8" type="ORF">IAC80_07160</name>
</gene>
<dbReference type="Pfam" id="PF02588">
    <property type="entry name" value="YitT_membrane"/>
    <property type="match status" value="1"/>
</dbReference>
<sequence length="284" mass="30702">MIKKKKTLLIDLLCDLAGGILYAMGIYTFAKMADFAPGGLSGLALISNYLWGLPIGLMTLILNVPLVIVSYKVVGKQFLLKTARSMVISTIILDLIFPLTPPYTGSPFMAALYSGLCMGAGMAFFYMRGSSSGGMDFLIMTIKVRHPHFSLGMVTMVTDFLIILLGWPVFGNIDAVLYGLATAFVSTIVLDKILYGVGAGKLIIIITNEGQQLADRIGEMTDRGSTIIRARGTYTQADRQVLLCACSKSQTYSITAAAHQVDPGAFIMVTETSEVYGEGFIEKK</sequence>
<evidence type="ECO:0000256" key="6">
    <source>
        <dbReference type="SAM" id="Phobius"/>
    </source>
</evidence>
<dbReference type="EMBL" id="DVOS01000059">
    <property type="protein sequence ID" value="HIV23704.1"/>
    <property type="molecule type" value="Genomic_DNA"/>
</dbReference>
<dbReference type="AlphaFoldDB" id="A0A9D1P0W0"/>
<evidence type="ECO:0000313" key="9">
    <source>
        <dbReference type="Proteomes" id="UP000886889"/>
    </source>
</evidence>
<accession>A0A9D1P0W0</accession>
<reference evidence="8" key="1">
    <citation type="submission" date="2020-10" db="EMBL/GenBank/DDBJ databases">
        <authorList>
            <person name="Gilroy R."/>
        </authorList>
    </citation>
    <scope>NUCLEOTIDE SEQUENCE</scope>
    <source>
        <strain evidence="8">ChiBcec6-7307</strain>
    </source>
</reference>
<keyword evidence="2" id="KW-1003">Cell membrane</keyword>
<feature type="domain" description="DUF2179" evidence="7">
    <location>
        <begin position="223"/>
        <end position="277"/>
    </location>
</feature>
<evidence type="ECO:0000256" key="1">
    <source>
        <dbReference type="ARBA" id="ARBA00004651"/>
    </source>
</evidence>
<dbReference type="PANTHER" id="PTHR33545">
    <property type="entry name" value="UPF0750 MEMBRANE PROTEIN YITT-RELATED"/>
    <property type="match status" value="1"/>
</dbReference>
<keyword evidence="3 6" id="KW-0812">Transmembrane</keyword>
<feature type="transmembrane region" description="Helical" evidence="6">
    <location>
        <begin position="50"/>
        <end position="74"/>
    </location>
</feature>
<dbReference type="InterPro" id="IPR051461">
    <property type="entry name" value="UPF0750_membrane"/>
</dbReference>
<dbReference type="GO" id="GO:0005886">
    <property type="term" value="C:plasma membrane"/>
    <property type="evidence" value="ECO:0007669"/>
    <property type="project" value="UniProtKB-SubCell"/>
</dbReference>
<name>A0A9D1P0W0_9FIRM</name>
<proteinExistence type="predicted"/>
<dbReference type="Proteomes" id="UP000886889">
    <property type="component" value="Unassembled WGS sequence"/>
</dbReference>
<feature type="transmembrane region" description="Helical" evidence="6">
    <location>
        <begin position="110"/>
        <end position="127"/>
    </location>
</feature>
<evidence type="ECO:0000259" key="7">
    <source>
        <dbReference type="Pfam" id="PF10035"/>
    </source>
</evidence>
<dbReference type="PIRSF" id="PIRSF006483">
    <property type="entry name" value="Membrane_protein_YitT"/>
    <property type="match status" value="1"/>
</dbReference>
<dbReference type="InterPro" id="IPR015867">
    <property type="entry name" value="N-reg_PII/ATP_PRibTrfase_C"/>
</dbReference>
<evidence type="ECO:0000313" key="8">
    <source>
        <dbReference type="EMBL" id="HIV23704.1"/>
    </source>
</evidence>
<dbReference type="Pfam" id="PF10035">
    <property type="entry name" value="DUF2179"/>
    <property type="match status" value="1"/>
</dbReference>